<organism evidence="1 2">
    <name type="scientific">Fusarium oxysporum</name>
    <name type="common">Fusarium vascular wilt</name>
    <dbReference type="NCBI Taxonomy" id="5507"/>
    <lineage>
        <taxon>Eukaryota</taxon>
        <taxon>Fungi</taxon>
        <taxon>Dikarya</taxon>
        <taxon>Ascomycota</taxon>
        <taxon>Pezizomycotina</taxon>
        <taxon>Sordariomycetes</taxon>
        <taxon>Hypocreomycetidae</taxon>
        <taxon>Hypocreales</taxon>
        <taxon>Nectriaceae</taxon>
        <taxon>Fusarium</taxon>
        <taxon>Fusarium oxysporum species complex</taxon>
    </lineage>
</organism>
<reference evidence="1 2" key="1">
    <citation type="journal article" date="2018" name="Sci. Rep.">
        <title>Characterisation of pathogen-specific regions and novel effector candidates in Fusarium oxysporum f. sp. cepae.</title>
        <authorList>
            <person name="Armitage A.D."/>
            <person name="Taylor A."/>
            <person name="Sobczyk M.K."/>
            <person name="Baxter L."/>
            <person name="Greenfield B.P."/>
            <person name="Bates H.J."/>
            <person name="Wilson F."/>
            <person name="Jackson A.C."/>
            <person name="Ott S."/>
            <person name="Harrison R.J."/>
            <person name="Clarkson J.P."/>
        </authorList>
    </citation>
    <scope>NUCLEOTIDE SEQUENCE [LARGE SCALE GENOMIC DNA]</scope>
    <source>
        <strain evidence="1 2">Fo_A13</strain>
    </source>
</reference>
<accession>A0A420P146</accession>
<dbReference type="AlphaFoldDB" id="A0A420P146"/>
<proteinExistence type="predicted"/>
<gene>
    <name evidence="1" type="ORF">BFJ69_g1212</name>
</gene>
<sequence>MMIFTSKAFIKPLASFLLPFVHVTCAYQNLVWVTYHELQDQGVP</sequence>
<name>A0A420P146_FUSOX</name>
<dbReference type="EMBL" id="MRCX01000005">
    <property type="protein sequence ID" value="RKK86261.1"/>
    <property type="molecule type" value="Genomic_DNA"/>
</dbReference>
<evidence type="ECO:0000313" key="1">
    <source>
        <dbReference type="EMBL" id="RKK86261.1"/>
    </source>
</evidence>
<protein>
    <submittedName>
        <fullName evidence="1">Uncharacterized protein</fullName>
    </submittedName>
</protein>
<comment type="caution">
    <text evidence="1">The sequence shown here is derived from an EMBL/GenBank/DDBJ whole genome shotgun (WGS) entry which is preliminary data.</text>
</comment>
<dbReference type="Proteomes" id="UP000285084">
    <property type="component" value="Unassembled WGS sequence"/>
</dbReference>
<evidence type="ECO:0000313" key="2">
    <source>
        <dbReference type="Proteomes" id="UP000285084"/>
    </source>
</evidence>